<dbReference type="WBParaSite" id="GPUH_0000310801-mRNA-1">
    <property type="protein sequence ID" value="GPUH_0000310801-mRNA-1"/>
    <property type="gene ID" value="GPUH_0000310801"/>
</dbReference>
<dbReference type="AlphaFoldDB" id="A0A183D312"/>
<organism evidence="1">
    <name type="scientific">Gongylonema pulchrum</name>
    <dbReference type="NCBI Taxonomy" id="637853"/>
    <lineage>
        <taxon>Eukaryota</taxon>
        <taxon>Metazoa</taxon>
        <taxon>Ecdysozoa</taxon>
        <taxon>Nematoda</taxon>
        <taxon>Chromadorea</taxon>
        <taxon>Rhabditida</taxon>
        <taxon>Spirurina</taxon>
        <taxon>Spiruromorpha</taxon>
        <taxon>Spiruroidea</taxon>
        <taxon>Gongylonematidae</taxon>
        <taxon>Gongylonema</taxon>
    </lineage>
</organism>
<evidence type="ECO:0000313" key="1">
    <source>
        <dbReference type="WBParaSite" id="GPUH_0000310801-mRNA-1"/>
    </source>
</evidence>
<reference evidence="1" key="1">
    <citation type="submission" date="2016-06" db="UniProtKB">
        <authorList>
            <consortium name="WormBaseParasite"/>
        </authorList>
    </citation>
    <scope>IDENTIFICATION</scope>
</reference>
<protein>
    <submittedName>
        <fullName evidence="1">Ferredoxin</fullName>
    </submittedName>
</protein>
<name>A0A183D312_9BILA</name>
<proteinExistence type="predicted"/>
<accession>A0A183D312</accession>
<sequence>LFDVDDVPDLENSNEKDEDAAAKIARLKLEEKNSVK</sequence>